<organism evidence="1 2">
    <name type="scientific">Pseudomonas phage MR4</name>
    <dbReference type="NCBI Taxonomy" id="2711171"/>
    <lineage>
        <taxon>Viruses</taxon>
        <taxon>Duplodnaviria</taxon>
        <taxon>Heunggongvirae</taxon>
        <taxon>Uroviricota</taxon>
        <taxon>Caudoviricetes</taxon>
        <taxon>Autographivirales</taxon>
        <taxon>Gajwadongvirus</taxon>
        <taxon>Gajwadongvirus MR4</taxon>
    </lineage>
</organism>
<evidence type="ECO:0000313" key="2">
    <source>
        <dbReference type="Proteomes" id="UP000503591"/>
    </source>
</evidence>
<gene>
    <name evidence="1" type="ORF">PssvBMR4_gp30</name>
</gene>
<evidence type="ECO:0000313" key="1">
    <source>
        <dbReference type="EMBL" id="QJD54728.1"/>
    </source>
</evidence>
<name>A0A6M3T949_9CAUD</name>
<proteinExistence type="predicted"/>
<reference evidence="1 2" key="1">
    <citation type="journal article" date="2020" name="Microb. Biotechnol.">
        <title>Phage biocontrol to combat Pseudomonas syringae pathogens causing disease in cherry.</title>
        <authorList>
            <person name="Rabiey M."/>
            <person name="Roy S.R."/>
            <person name="Holtappels D."/>
            <person name="Franceschetti L."/>
            <person name="Quilty B.J."/>
            <person name="Creeth R."/>
            <person name="Sundin G.W."/>
            <person name="Wagemans J."/>
            <person name="Lavigne R."/>
            <person name="Jackson R.W."/>
        </authorList>
    </citation>
    <scope>NUCLEOTIDE SEQUENCE [LARGE SCALE GENOMIC DNA]</scope>
</reference>
<sequence>MTSQKVTFKSKQQAMEFAINTFVDGNQLTSAEQEAVQAAGVNIKQVEDYVRHALGSNEPEGED</sequence>
<keyword evidence="2" id="KW-1185">Reference proteome</keyword>
<accession>A0A6M3T949</accession>
<dbReference type="EMBL" id="MT104467">
    <property type="protein sequence ID" value="QJD54728.1"/>
    <property type="molecule type" value="Genomic_DNA"/>
</dbReference>
<protein>
    <submittedName>
        <fullName evidence="1">Uncharacterized protein</fullName>
    </submittedName>
</protein>
<dbReference type="Proteomes" id="UP000503591">
    <property type="component" value="Genome"/>
</dbReference>